<feature type="domain" description="Aminoglycoside phosphotransferase" evidence="1">
    <location>
        <begin position="7"/>
        <end position="197"/>
    </location>
</feature>
<accession>R8BJP5</accession>
<dbReference type="OrthoDB" id="3250044at2759"/>
<keyword evidence="3" id="KW-1185">Reference proteome</keyword>
<dbReference type="Pfam" id="PF01636">
    <property type="entry name" value="APH"/>
    <property type="match status" value="1"/>
</dbReference>
<dbReference type="InterPro" id="IPR011009">
    <property type="entry name" value="Kinase-like_dom_sf"/>
</dbReference>
<dbReference type="GeneID" id="19325557"/>
<dbReference type="PANTHER" id="PTHR21310">
    <property type="entry name" value="AMINOGLYCOSIDE PHOSPHOTRANSFERASE-RELATED-RELATED"/>
    <property type="match status" value="1"/>
</dbReference>
<dbReference type="KEGG" id="tmn:UCRPA7_5042"/>
<protein>
    <submittedName>
        <fullName evidence="2">Putative phosphotransferase family protein</fullName>
    </submittedName>
</protein>
<dbReference type="GO" id="GO:0016740">
    <property type="term" value="F:transferase activity"/>
    <property type="evidence" value="ECO:0007669"/>
    <property type="project" value="UniProtKB-KW"/>
</dbReference>
<dbReference type="HOGENOM" id="CLU_021768_7_0_1"/>
<dbReference type="EMBL" id="KB933150">
    <property type="protein sequence ID" value="EON99437.1"/>
    <property type="molecule type" value="Genomic_DNA"/>
</dbReference>
<dbReference type="InterPro" id="IPR051678">
    <property type="entry name" value="AGP_Transferase"/>
</dbReference>
<dbReference type="InterPro" id="IPR002575">
    <property type="entry name" value="Aminoglycoside_PTrfase"/>
</dbReference>
<organism evidence="2 3">
    <name type="scientific">Phaeoacremonium minimum (strain UCR-PA7)</name>
    <name type="common">Esca disease fungus</name>
    <name type="synonym">Togninia minima</name>
    <dbReference type="NCBI Taxonomy" id="1286976"/>
    <lineage>
        <taxon>Eukaryota</taxon>
        <taxon>Fungi</taxon>
        <taxon>Dikarya</taxon>
        <taxon>Ascomycota</taxon>
        <taxon>Pezizomycotina</taxon>
        <taxon>Sordariomycetes</taxon>
        <taxon>Sordariomycetidae</taxon>
        <taxon>Togniniales</taxon>
        <taxon>Togniniaceae</taxon>
        <taxon>Phaeoacremonium</taxon>
    </lineage>
</organism>
<dbReference type="PANTHER" id="PTHR21310:SF15">
    <property type="entry name" value="AMINOGLYCOSIDE PHOSPHOTRANSFERASE DOMAIN-CONTAINING PROTEIN"/>
    <property type="match status" value="1"/>
</dbReference>
<dbReference type="Gene3D" id="3.90.1200.10">
    <property type="match status" value="1"/>
</dbReference>
<proteinExistence type="predicted"/>
<evidence type="ECO:0000313" key="3">
    <source>
        <dbReference type="Proteomes" id="UP000014074"/>
    </source>
</evidence>
<gene>
    <name evidence="2" type="ORF">UCRPA7_5042</name>
</gene>
<dbReference type="Proteomes" id="UP000014074">
    <property type="component" value="Unassembled WGS sequence"/>
</dbReference>
<evidence type="ECO:0000259" key="1">
    <source>
        <dbReference type="Pfam" id="PF01636"/>
    </source>
</evidence>
<reference evidence="3" key="1">
    <citation type="journal article" date="2013" name="Genome Announc.">
        <title>Draft genome sequence of the ascomycete Phaeoacremonium aleophilum strain UCR-PA7, a causal agent of the esca disease complex in grapevines.</title>
        <authorList>
            <person name="Blanco-Ulate B."/>
            <person name="Rolshausen P."/>
            <person name="Cantu D."/>
        </authorList>
    </citation>
    <scope>NUCLEOTIDE SEQUENCE [LARGE SCALE GENOMIC DNA]</scope>
    <source>
        <strain evidence="3">UCR-PA7</strain>
    </source>
</reference>
<dbReference type="CDD" id="cd05120">
    <property type="entry name" value="APH_ChoK_like"/>
    <property type="match status" value="1"/>
</dbReference>
<sequence length="220" mass="25427">MSLVKQHTRVPVPGLFHVSFRIINGEEVGYLSMEKAPGVTLESAWPAYDEQHKARVCADIWHIVEQLRTIPKPHDFAHLFQCGADGSIACSDVLLRDLQSPPRPIPDDDGLRARIYERYHHYWGRLYEHTLPAMLPRSDGVSVFTHGDLTPRNIIVDKSSGCITGILDWENAGWFPDYWEYANIMKPSRDKDWMRWMDDTKPAQWQWDISGIVKARKVLF</sequence>
<dbReference type="eggNOG" id="ENOG502SN1F">
    <property type="taxonomic scope" value="Eukaryota"/>
</dbReference>
<dbReference type="SUPFAM" id="SSF56112">
    <property type="entry name" value="Protein kinase-like (PK-like)"/>
    <property type="match status" value="1"/>
</dbReference>
<dbReference type="RefSeq" id="XP_007915783.1">
    <property type="nucleotide sequence ID" value="XM_007917592.1"/>
</dbReference>
<evidence type="ECO:0000313" key="2">
    <source>
        <dbReference type="EMBL" id="EON99437.1"/>
    </source>
</evidence>
<dbReference type="AlphaFoldDB" id="R8BJP5"/>
<name>R8BJP5_PHAM7</name>
<keyword evidence="2" id="KW-0808">Transferase</keyword>